<keyword evidence="2" id="KW-1185">Reference proteome</keyword>
<evidence type="ECO:0000313" key="2">
    <source>
        <dbReference type="Proteomes" id="UP000663722"/>
    </source>
</evidence>
<name>A0A975BXH8_9BACT</name>
<proteinExistence type="predicted"/>
<dbReference type="KEGG" id="dmm:dnm_096350"/>
<dbReference type="AlphaFoldDB" id="A0A975BXH8"/>
<reference evidence="1" key="1">
    <citation type="journal article" date="2021" name="Microb. Physiol.">
        <title>Proteogenomic Insights into the Physiology of Marine, Sulfate-Reducing, Filamentous Desulfonema limicola and Desulfonema magnum.</title>
        <authorList>
            <person name="Schnaars V."/>
            <person name="Wohlbrand L."/>
            <person name="Scheve S."/>
            <person name="Hinrichs C."/>
            <person name="Reinhardt R."/>
            <person name="Rabus R."/>
        </authorList>
    </citation>
    <scope>NUCLEOTIDE SEQUENCE</scope>
    <source>
        <strain evidence="1">4be13</strain>
    </source>
</reference>
<evidence type="ECO:0000313" key="1">
    <source>
        <dbReference type="EMBL" id="QTA93533.1"/>
    </source>
</evidence>
<organism evidence="1 2">
    <name type="scientific">Desulfonema magnum</name>
    <dbReference type="NCBI Taxonomy" id="45655"/>
    <lineage>
        <taxon>Bacteria</taxon>
        <taxon>Pseudomonadati</taxon>
        <taxon>Thermodesulfobacteriota</taxon>
        <taxon>Desulfobacteria</taxon>
        <taxon>Desulfobacterales</taxon>
        <taxon>Desulfococcaceae</taxon>
        <taxon>Desulfonema</taxon>
    </lineage>
</organism>
<dbReference type="EMBL" id="CP061800">
    <property type="protein sequence ID" value="QTA93533.1"/>
    <property type="molecule type" value="Genomic_DNA"/>
</dbReference>
<dbReference type="Proteomes" id="UP000663722">
    <property type="component" value="Chromosome"/>
</dbReference>
<gene>
    <name evidence="1" type="ORF">dnm_096350</name>
</gene>
<sequence length="83" mass="9442">MITNYVERINKRFGTGISTEHTFRGDLQSFLESLGRDVLVTNEPSRIACGAPDYIITKKNIPRWNNLSPPIRRTATILLLARL</sequence>
<protein>
    <submittedName>
        <fullName evidence="1">Uncharacterized protein</fullName>
    </submittedName>
</protein>
<accession>A0A975BXH8</accession>